<evidence type="ECO:0000256" key="1">
    <source>
        <dbReference type="SAM" id="Phobius"/>
    </source>
</evidence>
<accession>A0A2T3AH66</accession>
<feature type="transmembrane region" description="Helical" evidence="1">
    <location>
        <begin position="204"/>
        <end position="226"/>
    </location>
</feature>
<protein>
    <submittedName>
        <fullName evidence="2">Fungal pheromone mating factor STE2 GPCR-domain-containing protein</fullName>
    </submittedName>
</protein>
<name>A0A2T3AH66_9PEZI</name>
<dbReference type="STRING" id="2025994.A0A2T3AH66"/>
<proteinExistence type="predicted"/>
<feature type="transmembrane region" description="Helical" evidence="1">
    <location>
        <begin position="118"/>
        <end position="141"/>
    </location>
</feature>
<gene>
    <name evidence="2" type="ORF">BD289DRAFT_479912</name>
</gene>
<dbReference type="GO" id="GO:0004932">
    <property type="term" value="F:mating-type factor pheromone receptor activity"/>
    <property type="evidence" value="ECO:0007669"/>
    <property type="project" value="InterPro"/>
</dbReference>
<dbReference type="OrthoDB" id="5402633at2759"/>
<feature type="transmembrane region" description="Helical" evidence="1">
    <location>
        <begin position="80"/>
        <end position="106"/>
    </location>
</feature>
<dbReference type="InterPro" id="IPR027458">
    <property type="entry name" value="STE2_TM1-TM2_sf"/>
</dbReference>
<dbReference type="PANTHER" id="PTHR28009">
    <property type="entry name" value="PHEROMONE ALPHA FACTOR RECEPTOR"/>
    <property type="match status" value="1"/>
</dbReference>
<feature type="transmembrane region" description="Helical" evidence="1">
    <location>
        <begin position="47"/>
        <end position="68"/>
    </location>
</feature>
<keyword evidence="1" id="KW-1133">Transmembrane helix</keyword>
<keyword evidence="1" id="KW-0472">Membrane</keyword>
<organism evidence="2 3">
    <name type="scientific">Coniella lustricola</name>
    <dbReference type="NCBI Taxonomy" id="2025994"/>
    <lineage>
        <taxon>Eukaryota</taxon>
        <taxon>Fungi</taxon>
        <taxon>Dikarya</taxon>
        <taxon>Ascomycota</taxon>
        <taxon>Pezizomycotina</taxon>
        <taxon>Sordariomycetes</taxon>
        <taxon>Sordariomycetidae</taxon>
        <taxon>Diaporthales</taxon>
        <taxon>Schizoparmaceae</taxon>
        <taxon>Coniella</taxon>
    </lineage>
</organism>
<dbReference type="Proteomes" id="UP000241462">
    <property type="component" value="Unassembled WGS sequence"/>
</dbReference>
<dbReference type="Pfam" id="PF02116">
    <property type="entry name" value="STE2"/>
    <property type="match status" value="1"/>
</dbReference>
<sequence length="380" mass="42326">MVVRCTGYGVEIGASIVMLAVILTMTPKTKFWRFPTYLNIASICNNIVRVVLLAVYFDSSWVTFYALYGDDYSYVTRTDYATSIASTALTIPQNILMMAALMLQAWSMIKLWPDKYRFAVLIWSFLMVLLEIGFMAASAANQIIQLGLPPAEGYALIMKSVWIRYCFLGFEVACICWFCALFISKLVVHLWQNRSFLPTAKGLGAMDALVMTNGVLMLIPVFFASLQYSWSVRFESGSLLYTSVLVVLPLGTMVAQRIADPAAFNSELSATARVTDIPRDRFEEFTTRKTSVSPGTWSQSSHESDRAFRIRHTSESNAPHGTMGVTATVSSVGYYNKLAGGALNPNDIELEHIEVDVEAGCVRVEHEVQQSAEIARVKLR</sequence>
<dbReference type="EMBL" id="KZ678389">
    <property type="protein sequence ID" value="PSR97616.1"/>
    <property type="molecule type" value="Genomic_DNA"/>
</dbReference>
<evidence type="ECO:0000313" key="2">
    <source>
        <dbReference type="EMBL" id="PSR97616.1"/>
    </source>
</evidence>
<dbReference type="Gene3D" id="1.10.287.920">
    <property type="entry name" value="Pheromone alpha factor receptor"/>
    <property type="match status" value="1"/>
</dbReference>
<dbReference type="InterPro" id="IPR000366">
    <property type="entry name" value="GPCR_STE2"/>
</dbReference>
<dbReference type="AlphaFoldDB" id="A0A2T3AH66"/>
<reference evidence="2 3" key="1">
    <citation type="journal article" date="2018" name="Mycol. Prog.">
        <title>Coniella lustricola, a new species from submerged detritus.</title>
        <authorList>
            <person name="Raudabaugh D.B."/>
            <person name="Iturriaga T."/>
            <person name="Carver A."/>
            <person name="Mondo S."/>
            <person name="Pangilinan J."/>
            <person name="Lipzen A."/>
            <person name="He G."/>
            <person name="Amirebrahimi M."/>
            <person name="Grigoriev I.V."/>
            <person name="Miller A.N."/>
        </authorList>
    </citation>
    <scope>NUCLEOTIDE SEQUENCE [LARGE SCALE GENOMIC DNA]</scope>
    <source>
        <strain evidence="2 3">B22-T-1</strain>
    </source>
</reference>
<feature type="transmembrane region" description="Helical" evidence="1">
    <location>
        <begin position="238"/>
        <end position="255"/>
    </location>
</feature>
<dbReference type="CDD" id="cd14939">
    <property type="entry name" value="7tmD_STE2"/>
    <property type="match status" value="1"/>
</dbReference>
<dbReference type="InParanoid" id="A0A2T3AH66"/>
<evidence type="ECO:0000313" key="3">
    <source>
        <dbReference type="Proteomes" id="UP000241462"/>
    </source>
</evidence>
<keyword evidence="1" id="KW-0812">Transmembrane</keyword>
<feature type="transmembrane region" description="Helical" evidence="1">
    <location>
        <begin position="161"/>
        <end position="183"/>
    </location>
</feature>
<feature type="transmembrane region" description="Helical" evidence="1">
    <location>
        <begin position="6"/>
        <end position="26"/>
    </location>
</feature>
<dbReference type="GO" id="GO:0000750">
    <property type="term" value="P:pheromone-dependent signal transduction involved in conjugation with cellular fusion"/>
    <property type="evidence" value="ECO:0007669"/>
    <property type="project" value="TreeGrafter"/>
</dbReference>
<dbReference type="GO" id="GO:0038038">
    <property type="term" value="C:G protein-coupled receptor homodimeric complex"/>
    <property type="evidence" value="ECO:0007669"/>
    <property type="project" value="TreeGrafter"/>
</dbReference>
<dbReference type="PANTHER" id="PTHR28009:SF1">
    <property type="entry name" value="PHEROMONE ALPHA FACTOR RECEPTOR"/>
    <property type="match status" value="1"/>
</dbReference>
<keyword evidence="3" id="KW-1185">Reference proteome</keyword>